<dbReference type="SUPFAM" id="SSF56601">
    <property type="entry name" value="beta-lactamase/transpeptidase-like"/>
    <property type="match status" value="1"/>
</dbReference>
<keyword evidence="8" id="KW-0997">Cell inner membrane</keyword>
<evidence type="ECO:0000256" key="8">
    <source>
        <dbReference type="ARBA" id="ARBA00022519"/>
    </source>
</evidence>
<evidence type="ECO:0000256" key="20">
    <source>
        <dbReference type="ARBA" id="ARBA00023316"/>
    </source>
</evidence>
<feature type="domain" description="Penicillin-binding protein OB-like" evidence="27">
    <location>
        <begin position="318"/>
        <end position="444"/>
    </location>
</feature>
<dbReference type="PANTHER" id="PTHR32282">
    <property type="entry name" value="BINDING PROTEIN TRANSPEPTIDASE, PUTATIVE-RELATED"/>
    <property type="match status" value="1"/>
</dbReference>
<dbReference type="SUPFAM" id="SSF53955">
    <property type="entry name" value="Lysozyme-like"/>
    <property type="match status" value="1"/>
</dbReference>
<feature type="domain" description="Glycosyl transferase family 51" evidence="26">
    <location>
        <begin position="58"/>
        <end position="233"/>
    </location>
</feature>
<evidence type="ECO:0000313" key="28">
    <source>
        <dbReference type="EMBL" id="RIY39091.1"/>
    </source>
</evidence>
<dbReference type="RefSeq" id="WP_119530744.1">
    <property type="nucleotide sequence ID" value="NZ_JBHSSP010000001.1"/>
</dbReference>
<evidence type="ECO:0000256" key="18">
    <source>
        <dbReference type="ARBA" id="ARBA00023251"/>
    </source>
</evidence>
<keyword evidence="7" id="KW-1003">Cell membrane</keyword>
<dbReference type="Pfam" id="PF00905">
    <property type="entry name" value="Transpeptidase"/>
    <property type="match status" value="1"/>
</dbReference>
<keyword evidence="17" id="KW-0472">Membrane</keyword>
<evidence type="ECO:0000256" key="2">
    <source>
        <dbReference type="ARBA" id="ARBA00004752"/>
    </source>
</evidence>
<evidence type="ECO:0000256" key="16">
    <source>
        <dbReference type="ARBA" id="ARBA00022984"/>
    </source>
</evidence>
<comment type="catalytic activity">
    <reaction evidence="21">
        <text>Preferential cleavage: (Ac)2-L-Lys-D-Ala-|-D-Ala. Also transpeptidation of peptidyl-alanyl moieties that are N-acyl substituents of D-alanine.</text>
        <dbReference type="EC" id="3.4.16.4"/>
    </reaction>
</comment>
<evidence type="ECO:0000256" key="9">
    <source>
        <dbReference type="ARBA" id="ARBA00022645"/>
    </source>
</evidence>
<proteinExistence type="inferred from homology"/>
<organism evidence="28 29">
    <name type="scientific">Psittacicella hinzii</name>
    <dbReference type="NCBI Taxonomy" id="2028575"/>
    <lineage>
        <taxon>Bacteria</taxon>
        <taxon>Pseudomonadati</taxon>
        <taxon>Pseudomonadota</taxon>
        <taxon>Gammaproteobacteria</taxon>
        <taxon>Pasteurellales</taxon>
        <taxon>Psittacicellaceae</taxon>
        <taxon>Psittacicella</taxon>
    </lineage>
</organism>
<dbReference type="GO" id="GO:0009002">
    <property type="term" value="F:serine-type D-Ala-D-Ala carboxypeptidase activity"/>
    <property type="evidence" value="ECO:0007669"/>
    <property type="project" value="UniProtKB-EC"/>
</dbReference>
<dbReference type="GO" id="GO:0008658">
    <property type="term" value="F:penicillin binding"/>
    <property type="evidence" value="ECO:0007669"/>
    <property type="project" value="InterPro"/>
</dbReference>
<comment type="caution">
    <text evidence="28">The sequence shown here is derived from an EMBL/GenBank/DDBJ whole genome shotgun (WGS) entry which is preliminary data.</text>
</comment>
<dbReference type="UniPathway" id="UPA00219"/>
<comment type="similarity">
    <text evidence="4">In the N-terminal section; belongs to the glycosyltransferase 51 family.</text>
</comment>
<reference evidence="28 29" key="1">
    <citation type="submission" date="2017-08" db="EMBL/GenBank/DDBJ databases">
        <title>Reclassification of Bisgaard taxon 37 and 44.</title>
        <authorList>
            <person name="Christensen H."/>
        </authorList>
    </citation>
    <scope>NUCLEOTIDE SEQUENCE [LARGE SCALE GENOMIC DNA]</scope>
    <source>
        <strain evidence="28 29">111</strain>
    </source>
</reference>
<dbReference type="GO" id="GO:0005886">
    <property type="term" value="C:plasma membrane"/>
    <property type="evidence" value="ECO:0007669"/>
    <property type="project" value="UniProtKB-SubCell"/>
</dbReference>
<dbReference type="GO" id="GO:0006508">
    <property type="term" value="P:proteolysis"/>
    <property type="evidence" value="ECO:0007669"/>
    <property type="project" value="UniProtKB-KW"/>
</dbReference>
<dbReference type="Pfam" id="PF00912">
    <property type="entry name" value="Transgly"/>
    <property type="match status" value="1"/>
</dbReference>
<keyword evidence="19" id="KW-0511">Multifunctional enzyme</keyword>
<dbReference type="PANTHER" id="PTHR32282:SF11">
    <property type="entry name" value="PENICILLIN-BINDING PROTEIN 1B"/>
    <property type="match status" value="1"/>
</dbReference>
<evidence type="ECO:0000259" key="27">
    <source>
        <dbReference type="Pfam" id="PF17092"/>
    </source>
</evidence>
<dbReference type="InterPro" id="IPR050396">
    <property type="entry name" value="Glycosyltr_51/Transpeptidase"/>
</dbReference>
<dbReference type="GO" id="GO:0030288">
    <property type="term" value="C:outer membrane-bounded periplasmic space"/>
    <property type="evidence" value="ECO:0007669"/>
    <property type="project" value="TreeGrafter"/>
</dbReference>
<evidence type="ECO:0000256" key="3">
    <source>
        <dbReference type="ARBA" id="ARBA00007090"/>
    </source>
</evidence>
<comment type="similarity">
    <text evidence="3">In the C-terminal section; belongs to the transpeptidase family.</text>
</comment>
<dbReference type="GO" id="GO:0071555">
    <property type="term" value="P:cell wall organization"/>
    <property type="evidence" value="ECO:0007669"/>
    <property type="project" value="UniProtKB-KW"/>
</dbReference>
<evidence type="ECO:0000256" key="21">
    <source>
        <dbReference type="ARBA" id="ARBA00034000"/>
    </source>
</evidence>
<evidence type="ECO:0000256" key="5">
    <source>
        <dbReference type="ARBA" id="ARBA00012448"/>
    </source>
</evidence>
<keyword evidence="9" id="KW-0121">Carboxypeptidase</keyword>
<evidence type="ECO:0000256" key="6">
    <source>
        <dbReference type="ARBA" id="ARBA00018638"/>
    </source>
</evidence>
<feature type="region of interest" description="Disordered" evidence="24">
    <location>
        <begin position="848"/>
        <end position="879"/>
    </location>
</feature>
<keyword evidence="20" id="KW-0961">Cell wall biogenesis/degradation</keyword>
<dbReference type="OrthoDB" id="9766909at2"/>
<dbReference type="EC" id="3.4.16.4" evidence="5"/>
<feature type="compositionally biased region" description="Acidic residues" evidence="24">
    <location>
        <begin position="868"/>
        <end position="879"/>
    </location>
</feature>
<dbReference type="Proteomes" id="UP000265916">
    <property type="component" value="Unassembled WGS sequence"/>
</dbReference>
<dbReference type="EC" id="2.4.99.28" evidence="22"/>
<evidence type="ECO:0000256" key="10">
    <source>
        <dbReference type="ARBA" id="ARBA00022670"/>
    </source>
</evidence>
<evidence type="ECO:0000256" key="15">
    <source>
        <dbReference type="ARBA" id="ARBA00022968"/>
    </source>
</evidence>
<evidence type="ECO:0000256" key="13">
    <source>
        <dbReference type="ARBA" id="ARBA00022801"/>
    </source>
</evidence>
<dbReference type="Gene3D" id="3.40.710.10">
    <property type="entry name" value="DD-peptidase/beta-lactamase superfamily"/>
    <property type="match status" value="2"/>
</dbReference>
<dbReference type="GO" id="GO:0009252">
    <property type="term" value="P:peptidoglycan biosynthetic process"/>
    <property type="evidence" value="ECO:0007669"/>
    <property type="project" value="UniProtKB-UniPathway"/>
</dbReference>
<comment type="pathway">
    <text evidence="2">Cell wall biogenesis; peptidoglycan biosynthesis.</text>
</comment>
<dbReference type="InterPro" id="IPR001264">
    <property type="entry name" value="Glyco_trans_51"/>
</dbReference>
<dbReference type="InterPro" id="IPR031376">
    <property type="entry name" value="PCB_OB"/>
</dbReference>
<keyword evidence="18" id="KW-0046">Antibiotic resistance</keyword>
<name>A0A3A1YNG3_9GAMM</name>
<dbReference type="EMBL" id="NRJG01000042">
    <property type="protein sequence ID" value="RIY39091.1"/>
    <property type="molecule type" value="Genomic_DNA"/>
</dbReference>
<comment type="catalytic activity">
    <reaction evidence="23">
        <text>[GlcNAc-(1-&gt;4)-Mur2Ac(oyl-L-Ala-gamma-D-Glu-L-Lys-D-Ala-D-Ala)](n)-di-trans,octa-cis-undecaprenyl diphosphate + beta-D-GlcNAc-(1-&gt;4)-Mur2Ac(oyl-L-Ala-gamma-D-Glu-L-Lys-D-Ala-D-Ala)-di-trans,octa-cis-undecaprenyl diphosphate = [GlcNAc-(1-&gt;4)-Mur2Ac(oyl-L-Ala-gamma-D-Glu-L-Lys-D-Ala-D-Ala)](n+1)-di-trans,octa-cis-undecaprenyl diphosphate + di-trans,octa-cis-undecaprenyl diphosphate + H(+)</text>
        <dbReference type="Rhea" id="RHEA:23708"/>
        <dbReference type="Rhea" id="RHEA-COMP:9602"/>
        <dbReference type="Rhea" id="RHEA-COMP:9603"/>
        <dbReference type="ChEBI" id="CHEBI:15378"/>
        <dbReference type="ChEBI" id="CHEBI:58405"/>
        <dbReference type="ChEBI" id="CHEBI:60033"/>
        <dbReference type="ChEBI" id="CHEBI:78435"/>
        <dbReference type="EC" id="2.4.99.28"/>
    </reaction>
</comment>
<evidence type="ECO:0000256" key="11">
    <source>
        <dbReference type="ARBA" id="ARBA00022676"/>
    </source>
</evidence>
<keyword evidence="29" id="KW-1185">Reference proteome</keyword>
<keyword evidence="16" id="KW-0573">Peptidoglycan synthesis</keyword>
<keyword evidence="14" id="KW-0133">Cell shape</keyword>
<keyword evidence="11" id="KW-0328">Glycosyltransferase</keyword>
<dbReference type="InterPro" id="IPR023346">
    <property type="entry name" value="Lysozyme-like_dom_sf"/>
</dbReference>
<dbReference type="GO" id="GO:0046677">
    <property type="term" value="P:response to antibiotic"/>
    <property type="evidence" value="ECO:0007669"/>
    <property type="project" value="UniProtKB-KW"/>
</dbReference>
<evidence type="ECO:0000256" key="19">
    <source>
        <dbReference type="ARBA" id="ARBA00023268"/>
    </source>
</evidence>
<protein>
    <recommendedName>
        <fullName evidence="6">Penicillin-binding protein 1A</fullName>
        <ecNumber evidence="22">2.4.99.28</ecNumber>
        <ecNumber evidence="5">3.4.16.4</ecNumber>
    </recommendedName>
</protein>
<evidence type="ECO:0000256" key="24">
    <source>
        <dbReference type="SAM" id="MobiDB-lite"/>
    </source>
</evidence>
<evidence type="ECO:0000256" key="22">
    <source>
        <dbReference type="ARBA" id="ARBA00044770"/>
    </source>
</evidence>
<keyword evidence="12" id="KW-0808">Transferase</keyword>
<gene>
    <name evidence="28" type="ORF">CKF58_02855</name>
</gene>
<accession>A0A3A1YNG3</accession>
<evidence type="ECO:0000256" key="12">
    <source>
        <dbReference type="ARBA" id="ARBA00022679"/>
    </source>
</evidence>
<evidence type="ECO:0000313" key="29">
    <source>
        <dbReference type="Proteomes" id="UP000265916"/>
    </source>
</evidence>
<dbReference type="GO" id="GO:0008955">
    <property type="term" value="F:peptidoglycan glycosyltransferase activity"/>
    <property type="evidence" value="ECO:0007669"/>
    <property type="project" value="UniProtKB-EC"/>
</dbReference>
<dbReference type="Pfam" id="PF17092">
    <property type="entry name" value="PCB_OB"/>
    <property type="match status" value="1"/>
</dbReference>
<evidence type="ECO:0000256" key="23">
    <source>
        <dbReference type="ARBA" id="ARBA00049902"/>
    </source>
</evidence>
<dbReference type="InterPro" id="IPR001460">
    <property type="entry name" value="PCN-bd_Tpept"/>
</dbReference>
<evidence type="ECO:0000256" key="17">
    <source>
        <dbReference type="ARBA" id="ARBA00023136"/>
    </source>
</evidence>
<evidence type="ECO:0000256" key="4">
    <source>
        <dbReference type="ARBA" id="ARBA00007739"/>
    </source>
</evidence>
<dbReference type="GO" id="GO:0008360">
    <property type="term" value="P:regulation of cell shape"/>
    <property type="evidence" value="ECO:0007669"/>
    <property type="project" value="UniProtKB-KW"/>
</dbReference>
<evidence type="ECO:0000256" key="1">
    <source>
        <dbReference type="ARBA" id="ARBA00004249"/>
    </source>
</evidence>
<dbReference type="AlphaFoldDB" id="A0A3A1YNG3"/>
<evidence type="ECO:0000259" key="25">
    <source>
        <dbReference type="Pfam" id="PF00905"/>
    </source>
</evidence>
<dbReference type="Gene3D" id="1.10.3810.10">
    <property type="entry name" value="Biosynthetic peptidoglycan transglycosylase-like"/>
    <property type="match status" value="1"/>
</dbReference>
<keyword evidence="15" id="KW-0812">Transmembrane</keyword>
<evidence type="ECO:0000259" key="26">
    <source>
        <dbReference type="Pfam" id="PF00912"/>
    </source>
</evidence>
<dbReference type="InterPro" id="IPR036950">
    <property type="entry name" value="PBP_transglycosylase"/>
</dbReference>
<sequence>MKKVFKRVSIVGLNLLTLGTFVSVCYLARLNSQLPNVANLNYVELSQPLKIYDRDNKLLVSYGDQRRLPISYSAIPPMLTNAIVAVKDSNFHNHRGAYFSGIFNQQTEHDAQGAVLVQGPSISQSLAMEYFAEKGQDTTTLTSGIKSALLSYQIERSFTKQEILTLVTNKVYLGNKTYGFEAGAQTYFNKSLRDLSLGELTFLVAIAQSPSKNDPEENYDNTLAERTQVLNSLRHSGLINQEEYQEALSSRPKIRSAYRENNAAYATEIARQAMYKNFGERAYRDGFEVYLTISKDEQNLAQLLVRSKLIAEDKSTTYRGIVGRAWPKGMPLPQGINIPKILAHTPTYPPLFPVVVTNVNDNGIRVENIYESEMDIPSAKLSKAFKNGDKQREVADVYSPGDIIYLNLSHESPNFERSIDLECQQSGYDPFKNDQEYLSISQIPTDIATFVSLDSRNGAVQAIVGGFSLDVNNTNYAIEPEQEIGSVIKPFVLAYGLSSKENTISTLYQDQAIEVKAGDDASKVLWTAKNFDDKYNPQGITLRSAIGKNVNTVPLVLTQTLGIEGLTASLSHVGFMVPDNVSMRLPLGELKASPLQVARAYAVIDNGGFLINPYIVDRVVENDKVVYTADKPTVCEKCDQKNVFANLDNQSVGEKAVVHSALLSSIFDLSASTSKNAPRVMDADIAYIVRDVLRTNITGNSDFKGHASVVASGFAGSKRSDYGAMLGIDQKQETSWLAGYAGQFASAGYVYNAKGIKGTPVTATEMMAPIWNSFNRVTFSKYPSYNIRLPSSLSVYRIDLATGIENKRGGANEYYIAGTHPIMASVTTSQPQTRTVYVTKTVTTTKQVAAPVQPAPKPNKQYKSDGTYNDDEFNFYGDD</sequence>
<evidence type="ECO:0000256" key="14">
    <source>
        <dbReference type="ARBA" id="ARBA00022960"/>
    </source>
</evidence>
<keyword evidence="10" id="KW-0645">Protease</keyword>
<comment type="subcellular location">
    <subcellularLocation>
        <location evidence="1">Cell inner membrane</location>
        <topology evidence="1">Single-pass type II membrane protein</topology>
    </subcellularLocation>
</comment>
<keyword evidence="15" id="KW-0735">Signal-anchor</keyword>
<evidence type="ECO:0000256" key="7">
    <source>
        <dbReference type="ARBA" id="ARBA00022475"/>
    </source>
</evidence>
<keyword evidence="13" id="KW-0378">Hydrolase</keyword>
<dbReference type="InterPro" id="IPR012338">
    <property type="entry name" value="Beta-lactam/transpept-like"/>
</dbReference>
<feature type="domain" description="Penicillin-binding protein transpeptidase" evidence="25">
    <location>
        <begin position="449"/>
        <end position="641"/>
    </location>
</feature>